<dbReference type="AlphaFoldDB" id="A0A7C8MV07"/>
<dbReference type="InParanoid" id="A0A7C8MV07"/>
<evidence type="ECO:0000256" key="1">
    <source>
        <dbReference type="SAM" id="MobiDB-lite"/>
    </source>
</evidence>
<protein>
    <submittedName>
        <fullName evidence="2">Uncharacterized protein</fullName>
    </submittedName>
</protein>
<feature type="region of interest" description="Disordered" evidence="1">
    <location>
        <begin position="28"/>
        <end position="60"/>
    </location>
</feature>
<keyword evidence="3" id="KW-1185">Reference proteome</keyword>
<organism evidence="2 3">
    <name type="scientific">Xylaria multiplex</name>
    <dbReference type="NCBI Taxonomy" id="323545"/>
    <lineage>
        <taxon>Eukaryota</taxon>
        <taxon>Fungi</taxon>
        <taxon>Dikarya</taxon>
        <taxon>Ascomycota</taxon>
        <taxon>Pezizomycotina</taxon>
        <taxon>Sordariomycetes</taxon>
        <taxon>Xylariomycetidae</taxon>
        <taxon>Xylariales</taxon>
        <taxon>Xylariaceae</taxon>
        <taxon>Xylaria</taxon>
    </lineage>
</organism>
<feature type="compositionally biased region" description="Low complexity" evidence="1">
    <location>
        <begin position="35"/>
        <end position="53"/>
    </location>
</feature>
<reference evidence="2 3" key="1">
    <citation type="submission" date="2019-12" db="EMBL/GenBank/DDBJ databases">
        <title>Draft genome sequence of the ascomycete Xylaria multiplex DSM 110363.</title>
        <authorList>
            <person name="Buettner E."/>
            <person name="Kellner H."/>
        </authorList>
    </citation>
    <scope>NUCLEOTIDE SEQUENCE [LARGE SCALE GENOMIC DNA]</scope>
    <source>
        <strain evidence="2 3">DSM 110363</strain>
    </source>
</reference>
<dbReference type="OrthoDB" id="5370011at2759"/>
<gene>
    <name evidence="2" type="ORF">GQX73_g2522</name>
</gene>
<sequence length="289" mass="32656">MSSSTAAPREAKQRKGVDKVLYRVKTVFHRKGSSSRKGTSSAAPAAAPASIIQPPAPPAKKLPEYEGATRIPRIQIHEERAKKLGARFGLEIKPSEWHSSEGEVLRVDKPVRMRIHRECHRCKSRFGAGNQTEAERQANRERREALIQKHKDMAPIIPSYDYSPQAQQIVLTRPRKVGAQDLVYKGRPRMRCGHKRCADCPRFPDNKKSYPYGYPNDEPGSKFKGVFACHECKTKFDPQAEDGTQCSKCAHEKCSECRRVKPRRVEPEPDPDVLESLRLRMAALETSDS</sequence>
<dbReference type="EMBL" id="WUBL01000016">
    <property type="protein sequence ID" value="KAF2971068.1"/>
    <property type="molecule type" value="Genomic_DNA"/>
</dbReference>
<evidence type="ECO:0000313" key="3">
    <source>
        <dbReference type="Proteomes" id="UP000481858"/>
    </source>
</evidence>
<proteinExistence type="predicted"/>
<name>A0A7C8MV07_9PEZI</name>
<evidence type="ECO:0000313" key="2">
    <source>
        <dbReference type="EMBL" id="KAF2971068.1"/>
    </source>
</evidence>
<accession>A0A7C8MV07</accession>
<comment type="caution">
    <text evidence="2">The sequence shown here is derived from an EMBL/GenBank/DDBJ whole genome shotgun (WGS) entry which is preliminary data.</text>
</comment>
<dbReference type="Proteomes" id="UP000481858">
    <property type="component" value="Unassembled WGS sequence"/>
</dbReference>